<protein>
    <submittedName>
        <fullName evidence="2">Uncharacterized protein</fullName>
    </submittedName>
</protein>
<reference evidence="2 3" key="1">
    <citation type="journal article" date="2011" name="Science">
        <title>The ecoresponsive genome of Daphnia pulex.</title>
        <authorList>
            <person name="Colbourne J.K."/>
            <person name="Pfrender M.E."/>
            <person name="Gilbert D."/>
            <person name="Thomas W.K."/>
            <person name="Tucker A."/>
            <person name="Oakley T.H."/>
            <person name="Tokishita S."/>
            <person name="Aerts A."/>
            <person name="Arnold G.J."/>
            <person name="Basu M.K."/>
            <person name="Bauer D.J."/>
            <person name="Caceres C.E."/>
            <person name="Carmel L."/>
            <person name="Casola C."/>
            <person name="Choi J.H."/>
            <person name="Detter J.C."/>
            <person name="Dong Q."/>
            <person name="Dusheyko S."/>
            <person name="Eads B.D."/>
            <person name="Frohlich T."/>
            <person name="Geiler-Samerotte K.A."/>
            <person name="Gerlach D."/>
            <person name="Hatcher P."/>
            <person name="Jogdeo S."/>
            <person name="Krijgsveld J."/>
            <person name="Kriventseva E.V."/>
            <person name="Kultz D."/>
            <person name="Laforsch C."/>
            <person name="Lindquist E."/>
            <person name="Lopez J."/>
            <person name="Manak J.R."/>
            <person name="Muller J."/>
            <person name="Pangilinan J."/>
            <person name="Patwardhan R.P."/>
            <person name="Pitluck S."/>
            <person name="Pritham E.J."/>
            <person name="Rechtsteiner A."/>
            <person name="Rho M."/>
            <person name="Rogozin I.B."/>
            <person name="Sakarya O."/>
            <person name="Salamov A."/>
            <person name="Schaack S."/>
            <person name="Shapiro H."/>
            <person name="Shiga Y."/>
            <person name="Skalitzky C."/>
            <person name="Smith Z."/>
            <person name="Souvorov A."/>
            <person name="Sung W."/>
            <person name="Tang Z."/>
            <person name="Tsuchiya D."/>
            <person name="Tu H."/>
            <person name="Vos H."/>
            <person name="Wang M."/>
            <person name="Wolf Y.I."/>
            <person name="Yamagata H."/>
            <person name="Yamada T."/>
            <person name="Ye Y."/>
            <person name="Shaw J.R."/>
            <person name="Andrews J."/>
            <person name="Crease T.J."/>
            <person name="Tang H."/>
            <person name="Lucas S.M."/>
            <person name="Robertson H.M."/>
            <person name="Bork P."/>
            <person name="Koonin E.V."/>
            <person name="Zdobnov E.M."/>
            <person name="Grigoriev I.V."/>
            <person name="Lynch M."/>
            <person name="Boore J.L."/>
        </authorList>
    </citation>
    <scope>NUCLEOTIDE SEQUENCE [LARGE SCALE GENOMIC DNA]</scope>
</reference>
<dbReference type="InParanoid" id="E9H6Z6"/>
<feature type="compositionally biased region" description="Basic and acidic residues" evidence="1">
    <location>
        <begin position="65"/>
        <end position="76"/>
    </location>
</feature>
<evidence type="ECO:0000313" key="3">
    <source>
        <dbReference type="Proteomes" id="UP000000305"/>
    </source>
</evidence>
<accession>E9H6Z6</accession>
<dbReference type="KEGG" id="dpx:DAPPUDRAFT_326146"/>
<evidence type="ECO:0000256" key="1">
    <source>
        <dbReference type="SAM" id="MobiDB-lite"/>
    </source>
</evidence>
<feature type="compositionally biased region" description="Basic and acidic residues" evidence="1">
    <location>
        <begin position="32"/>
        <end position="55"/>
    </location>
</feature>
<organism evidence="2 3">
    <name type="scientific">Daphnia pulex</name>
    <name type="common">Water flea</name>
    <dbReference type="NCBI Taxonomy" id="6669"/>
    <lineage>
        <taxon>Eukaryota</taxon>
        <taxon>Metazoa</taxon>
        <taxon>Ecdysozoa</taxon>
        <taxon>Arthropoda</taxon>
        <taxon>Crustacea</taxon>
        <taxon>Branchiopoda</taxon>
        <taxon>Diplostraca</taxon>
        <taxon>Cladocera</taxon>
        <taxon>Anomopoda</taxon>
        <taxon>Daphniidae</taxon>
        <taxon>Daphnia</taxon>
    </lineage>
</organism>
<sequence length="117" mass="13540">MSHIAPVSPTGKSRLLTDPEEIAQMDFKKKKKDMEKVNSQKTRADKPRLSNKENITENGKVVATKRNDNAVHEKEPLSFQNRQPRNAVHEKEPLSVQNRQPRNARKPAFLTQNYFFD</sequence>
<name>E9H6Z6_DAPPU</name>
<proteinExistence type="predicted"/>
<gene>
    <name evidence="2" type="ORF">DAPPUDRAFT_326146</name>
</gene>
<evidence type="ECO:0000313" key="2">
    <source>
        <dbReference type="EMBL" id="EFX72425.1"/>
    </source>
</evidence>
<dbReference type="AlphaFoldDB" id="E9H6Z6"/>
<keyword evidence="3" id="KW-1185">Reference proteome</keyword>
<dbReference type="Proteomes" id="UP000000305">
    <property type="component" value="Unassembled WGS sequence"/>
</dbReference>
<feature type="region of interest" description="Disordered" evidence="1">
    <location>
        <begin position="1"/>
        <end position="20"/>
    </location>
</feature>
<dbReference type="HOGENOM" id="CLU_2087246_0_0_1"/>
<dbReference type="EMBL" id="GL732599">
    <property type="protein sequence ID" value="EFX72425.1"/>
    <property type="molecule type" value="Genomic_DNA"/>
</dbReference>
<dbReference type="PhylomeDB" id="E9H6Z6"/>
<feature type="region of interest" description="Disordered" evidence="1">
    <location>
        <begin position="26"/>
        <end position="117"/>
    </location>
</feature>